<dbReference type="Gene3D" id="3.40.50.720">
    <property type="entry name" value="NAD(P)-binding Rossmann-like Domain"/>
    <property type="match status" value="1"/>
</dbReference>
<dbReference type="PANTHER" id="PTHR44375:SF2">
    <property type="entry name" value="BETA-KETOACYL-ACP REDUCTASE-LIKE PROTEIN-RELATED"/>
    <property type="match status" value="1"/>
</dbReference>
<dbReference type="STRING" id="49390.A0A068UCF3"/>
<dbReference type="AlphaFoldDB" id="A0A068UCF3"/>
<dbReference type="PANTHER" id="PTHR44375">
    <property type="entry name" value="BETA-KETOACYL-ACP REDUCTASE-LIKE PROTEIN-RELATED"/>
    <property type="match status" value="1"/>
</dbReference>
<proteinExistence type="predicted"/>
<evidence type="ECO:0000313" key="1">
    <source>
        <dbReference type="EMBL" id="CDP06200.1"/>
    </source>
</evidence>
<protein>
    <submittedName>
        <fullName evidence="1">Uncharacterized protein</fullName>
    </submittedName>
</protein>
<accession>A0A068UCF3</accession>
<keyword evidence="2" id="KW-1185">Reference proteome</keyword>
<organism evidence="1 2">
    <name type="scientific">Coffea canephora</name>
    <name type="common">Robusta coffee</name>
    <dbReference type="NCBI Taxonomy" id="49390"/>
    <lineage>
        <taxon>Eukaryota</taxon>
        <taxon>Viridiplantae</taxon>
        <taxon>Streptophyta</taxon>
        <taxon>Embryophyta</taxon>
        <taxon>Tracheophyta</taxon>
        <taxon>Spermatophyta</taxon>
        <taxon>Magnoliopsida</taxon>
        <taxon>eudicotyledons</taxon>
        <taxon>Gunneridae</taxon>
        <taxon>Pentapetalae</taxon>
        <taxon>asterids</taxon>
        <taxon>lamiids</taxon>
        <taxon>Gentianales</taxon>
        <taxon>Rubiaceae</taxon>
        <taxon>Ixoroideae</taxon>
        <taxon>Gardenieae complex</taxon>
        <taxon>Bertiereae - Coffeeae clade</taxon>
        <taxon>Coffeeae</taxon>
        <taxon>Coffea</taxon>
    </lineage>
</organism>
<dbReference type="SUPFAM" id="SSF51735">
    <property type="entry name" value="NAD(P)-binding Rossmann-fold domains"/>
    <property type="match status" value="1"/>
</dbReference>
<dbReference type="InterPro" id="IPR002347">
    <property type="entry name" value="SDR_fam"/>
</dbReference>
<dbReference type="Pfam" id="PF13561">
    <property type="entry name" value="adh_short_C2"/>
    <property type="match status" value="1"/>
</dbReference>
<dbReference type="PhylomeDB" id="A0A068UCF3"/>
<dbReference type="InterPro" id="IPR036291">
    <property type="entry name" value="NAD(P)-bd_dom_sf"/>
</dbReference>
<reference evidence="2" key="1">
    <citation type="journal article" date="2014" name="Science">
        <title>The coffee genome provides insight into the convergent evolution of caffeine biosynthesis.</title>
        <authorList>
            <person name="Denoeud F."/>
            <person name="Carretero-Paulet L."/>
            <person name="Dereeper A."/>
            <person name="Droc G."/>
            <person name="Guyot R."/>
            <person name="Pietrella M."/>
            <person name="Zheng C."/>
            <person name="Alberti A."/>
            <person name="Anthony F."/>
            <person name="Aprea G."/>
            <person name="Aury J.M."/>
            <person name="Bento P."/>
            <person name="Bernard M."/>
            <person name="Bocs S."/>
            <person name="Campa C."/>
            <person name="Cenci A."/>
            <person name="Combes M.C."/>
            <person name="Crouzillat D."/>
            <person name="Da Silva C."/>
            <person name="Daddiego L."/>
            <person name="De Bellis F."/>
            <person name="Dussert S."/>
            <person name="Garsmeur O."/>
            <person name="Gayraud T."/>
            <person name="Guignon V."/>
            <person name="Jahn K."/>
            <person name="Jamilloux V."/>
            <person name="Joet T."/>
            <person name="Labadie K."/>
            <person name="Lan T."/>
            <person name="Leclercq J."/>
            <person name="Lepelley M."/>
            <person name="Leroy T."/>
            <person name="Li L.T."/>
            <person name="Librado P."/>
            <person name="Lopez L."/>
            <person name="Munoz A."/>
            <person name="Noel B."/>
            <person name="Pallavicini A."/>
            <person name="Perrotta G."/>
            <person name="Poncet V."/>
            <person name="Pot D."/>
            <person name="Priyono X."/>
            <person name="Rigoreau M."/>
            <person name="Rouard M."/>
            <person name="Rozas J."/>
            <person name="Tranchant-Dubreuil C."/>
            <person name="VanBuren R."/>
            <person name="Zhang Q."/>
            <person name="Andrade A.C."/>
            <person name="Argout X."/>
            <person name="Bertrand B."/>
            <person name="de Kochko A."/>
            <person name="Graziosi G."/>
            <person name="Henry R.J."/>
            <person name="Jayarama X."/>
            <person name="Ming R."/>
            <person name="Nagai C."/>
            <person name="Rounsley S."/>
            <person name="Sankoff D."/>
            <person name="Giuliano G."/>
            <person name="Albert V.A."/>
            <person name="Wincker P."/>
            <person name="Lashermes P."/>
        </authorList>
    </citation>
    <scope>NUCLEOTIDE SEQUENCE [LARGE SCALE GENOMIC DNA]</scope>
    <source>
        <strain evidence="2">cv. DH200-94</strain>
    </source>
</reference>
<dbReference type="Proteomes" id="UP000295252">
    <property type="component" value="Chromosome VIII"/>
</dbReference>
<dbReference type="OMA" id="WLNDVAM"/>
<gene>
    <name evidence="1" type="ORF">GSCOC_T00022876001</name>
</gene>
<evidence type="ECO:0000313" key="2">
    <source>
        <dbReference type="Proteomes" id="UP000295252"/>
    </source>
</evidence>
<dbReference type="Gramene" id="CDP06200">
    <property type="protein sequence ID" value="CDP06200"/>
    <property type="gene ID" value="GSCOC_T00022876001"/>
</dbReference>
<name>A0A068UCF3_COFCA</name>
<sequence>MALELGEHKVRVNSVSPGITKGLLRKHWIFYVGKKIIPLGTFGPSDPALTSLVRFLIHDSSGYVSGNHFVWQSFHYGCWIFSGRSSHFLFTLNFKCLKFHDT</sequence>
<dbReference type="InParanoid" id="A0A068UCF3"/>
<dbReference type="EMBL" id="HG739104">
    <property type="protein sequence ID" value="CDP06200.1"/>
    <property type="molecule type" value="Genomic_DNA"/>
</dbReference>